<dbReference type="PANTHER" id="PTHR13832:SF827">
    <property type="entry name" value="PROTEIN PHOSPHATASE 1L"/>
    <property type="match status" value="1"/>
</dbReference>
<name>A0A3B1ASU3_9ZZZZ</name>
<evidence type="ECO:0000259" key="1">
    <source>
        <dbReference type="PROSITE" id="PS51746"/>
    </source>
</evidence>
<dbReference type="PANTHER" id="PTHR13832">
    <property type="entry name" value="PROTEIN PHOSPHATASE 2C"/>
    <property type="match status" value="1"/>
</dbReference>
<dbReference type="InterPro" id="IPR015655">
    <property type="entry name" value="PP2C"/>
</dbReference>
<dbReference type="InterPro" id="IPR036457">
    <property type="entry name" value="PPM-type-like_dom_sf"/>
</dbReference>
<gene>
    <name evidence="2" type="ORF">MNBD_GAMMA23-1251</name>
</gene>
<dbReference type="SMART" id="SM00332">
    <property type="entry name" value="PP2Cc"/>
    <property type="match status" value="1"/>
</dbReference>
<proteinExistence type="predicted"/>
<evidence type="ECO:0000313" key="2">
    <source>
        <dbReference type="EMBL" id="VAW97064.1"/>
    </source>
</evidence>
<dbReference type="PROSITE" id="PS51746">
    <property type="entry name" value="PPM_2"/>
    <property type="match status" value="1"/>
</dbReference>
<feature type="domain" description="PPM-type phosphatase" evidence="1">
    <location>
        <begin position="4"/>
        <end position="243"/>
    </location>
</feature>
<dbReference type="GO" id="GO:0004722">
    <property type="term" value="F:protein serine/threonine phosphatase activity"/>
    <property type="evidence" value="ECO:0007669"/>
    <property type="project" value="InterPro"/>
</dbReference>
<dbReference type="InterPro" id="IPR001932">
    <property type="entry name" value="PPM-type_phosphatase-like_dom"/>
</dbReference>
<dbReference type="Gene3D" id="3.60.40.10">
    <property type="entry name" value="PPM-type phosphatase domain"/>
    <property type="match status" value="1"/>
</dbReference>
<dbReference type="AlphaFoldDB" id="A0A3B1ASU3"/>
<dbReference type="CDD" id="cd00143">
    <property type="entry name" value="PP2Cc"/>
    <property type="match status" value="1"/>
</dbReference>
<dbReference type="Pfam" id="PF13672">
    <property type="entry name" value="PP2C_2"/>
    <property type="match status" value="1"/>
</dbReference>
<accession>A0A3B1ASU3</accession>
<organism evidence="2">
    <name type="scientific">hydrothermal vent metagenome</name>
    <dbReference type="NCBI Taxonomy" id="652676"/>
    <lineage>
        <taxon>unclassified sequences</taxon>
        <taxon>metagenomes</taxon>
        <taxon>ecological metagenomes</taxon>
    </lineage>
</organism>
<sequence length="287" mass="31505">MQFEVSQISLQGDRKNNQDRVGYIEYDYGAILILGDGLGGRPKGELAAQTLIDTVEKALQNSPMPIPDPFDFLEGALLQAHNDVMAAGRDQIPPVEPGTTAVLCLIQNGSAWWAHVGDSRCYLFRHGLSIYRTQDHSYVEDLYKNGEISLSKVSTHPMRNYITRCVGMLAKEPEVDLSKEVMLTEGDIILLCSDGFWGPLDDAQIGAKLNKGRLSDAITSLADTAIQLGSPTADNTTVIALKIISLQLLNQTSSNKSMEMHVKQPAVDSAIKEIENAIDRYGHEMDD</sequence>
<reference evidence="2" key="1">
    <citation type="submission" date="2018-06" db="EMBL/GenBank/DDBJ databases">
        <authorList>
            <person name="Zhirakovskaya E."/>
        </authorList>
    </citation>
    <scope>NUCLEOTIDE SEQUENCE</scope>
</reference>
<dbReference type="SMART" id="SM00331">
    <property type="entry name" value="PP2C_SIG"/>
    <property type="match status" value="1"/>
</dbReference>
<dbReference type="SUPFAM" id="SSF81606">
    <property type="entry name" value="PP2C-like"/>
    <property type="match status" value="1"/>
</dbReference>
<protein>
    <submittedName>
        <fullName evidence="2">Protein serine/threonine phosphatase PrpC, regulation of stationary phase</fullName>
    </submittedName>
</protein>
<dbReference type="EMBL" id="UOFT01000055">
    <property type="protein sequence ID" value="VAW97064.1"/>
    <property type="molecule type" value="Genomic_DNA"/>
</dbReference>